<evidence type="ECO:0008006" key="4">
    <source>
        <dbReference type="Google" id="ProtNLM"/>
    </source>
</evidence>
<name>A0A9W6LX12_9MICO</name>
<dbReference type="AlphaFoldDB" id="A0A9W6LX12"/>
<organism evidence="2 3">
    <name type="scientific">Microbacterium barkeri</name>
    <dbReference type="NCBI Taxonomy" id="33917"/>
    <lineage>
        <taxon>Bacteria</taxon>
        <taxon>Bacillati</taxon>
        <taxon>Actinomycetota</taxon>
        <taxon>Actinomycetes</taxon>
        <taxon>Micrococcales</taxon>
        <taxon>Microbacteriaceae</taxon>
        <taxon>Microbacterium</taxon>
    </lineage>
</organism>
<evidence type="ECO:0000313" key="2">
    <source>
        <dbReference type="EMBL" id="GLJ61992.1"/>
    </source>
</evidence>
<protein>
    <recommendedName>
        <fullName evidence="4">Methionine and alanine importer, small subunit</fullName>
    </recommendedName>
</protein>
<keyword evidence="3" id="KW-1185">Reference proteome</keyword>
<dbReference type="NCBIfam" id="NF033493">
    <property type="entry name" value="MetS_like_NSS"/>
    <property type="match status" value="1"/>
</dbReference>
<gene>
    <name evidence="2" type="ORF">GCM10017576_21220</name>
</gene>
<feature type="transmembrane region" description="Helical" evidence="1">
    <location>
        <begin position="6"/>
        <end position="27"/>
    </location>
</feature>
<keyword evidence="1" id="KW-1133">Transmembrane helix</keyword>
<keyword evidence="1" id="KW-0812">Transmembrane</keyword>
<dbReference type="RefSeq" id="WP_271173703.1">
    <property type="nucleotide sequence ID" value="NZ_BSEJ01000010.1"/>
</dbReference>
<proteinExistence type="predicted"/>
<evidence type="ECO:0000313" key="3">
    <source>
        <dbReference type="Proteomes" id="UP001142462"/>
    </source>
</evidence>
<comment type="caution">
    <text evidence="2">The sequence shown here is derived from an EMBL/GenBank/DDBJ whole genome shotgun (WGS) entry which is preliminary data.</text>
</comment>
<reference evidence="2" key="1">
    <citation type="journal article" date="2014" name="Int. J. Syst. Evol. Microbiol.">
        <title>Complete genome sequence of Corynebacterium casei LMG S-19264T (=DSM 44701T), isolated from a smear-ripened cheese.</title>
        <authorList>
            <consortium name="US DOE Joint Genome Institute (JGI-PGF)"/>
            <person name="Walter F."/>
            <person name="Albersmeier A."/>
            <person name="Kalinowski J."/>
            <person name="Ruckert C."/>
        </authorList>
    </citation>
    <scope>NUCLEOTIDE SEQUENCE</scope>
    <source>
        <strain evidence="2">VKM Ac-1020</strain>
    </source>
</reference>
<sequence length="47" mass="4897">MTAIATLFFIIAAVLIWGGLVASIVFLSSKPEVPAYPDGAVDDEGDD</sequence>
<keyword evidence="1" id="KW-0472">Membrane</keyword>
<dbReference type="Proteomes" id="UP001142462">
    <property type="component" value="Unassembled WGS sequence"/>
</dbReference>
<reference evidence="2" key="2">
    <citation type="submission" date="2023-01" db="EMBL/GenBank/DDBJ databases">
        <authorList>
            <person name="Sun Q."/>
            <person name="Evtushenko L."/>
        </authorList>
    </citation>
    <scope>NUCLEOTIDE SEQUENCE</scope>
    <source>
        <strain evidence="2">VKM Ac-1020</strain>
    </source>
</reference>
<evidence type="ECO:0000256" key="1">
    <source>
        <dbReference type="SAM" id="Phobius"/>
    </source>
</evidence>
<dbReference type="EMBL" id="BSEJ01000010">
    <property type="protein sequence ID" value="GLJ61992.1"/>
    <property type="molecule type" value="Genomic_DNA"/>
</dbReference>
<accession>A0A9W6LX12</accession>